<dbReference type="PANTHER" id="PTHR21581:SF6">
    <property type="entry name" value="TRAFFICKING PROTEIN PARTICLE COMPLEX SUBUNIT 12"/>
    <property type="match status" value="1"/>
</dbReference>
<comment type="similarity">
    <text evidence="1 9">Belongs to the peptidase S11 family.</text>
</comment>
<reference evidence="13" key="1">
    <citation type="submission" date="2016-10" db="EMBL/GenBank/DDBJ databases">
        <authorList>
            <person name="Varghese N."/>
            <person name="Submissions S."/>
        </authorList>
    </citation>
    <scope>NUCLEOTIDE SEQUENCE [LARGE SCALE GENOMIC DNA]</scope>
    <source>
        <strain evidence="13">DSM 11005</strain>
    </source>
</reference>
<dbReference type="PRINTS" id="PR00725">
    <property type="entry name" value="DADACBPTASE1"/>
</dbReference>
<dbReference type="EMBL" id="FMYW01000009">
    <property type="protein sequence ID" value="SDC53857.1"/>
    <property type="molecule type" value="Genomic_DNA"/>
</dbReference>
<evidence type="ECO:0000256" key="1">
    <source>
        <dbReference type="ARBA" id="ARBA00007164"/>
    </source>
</evidence>
<dbReference type="GO" id="GO:0008360">
    <property type="term" value="P:regulation of cell shape"/>
    <property type="evidence" value="ECO:0007669"/>
    <property type="project" value="UniProtKB-KW"/>
</dbReference>
<dbReference type="InterPro" id="IPR012338">
    <property type="entry name" value="Beta-lactam/transpept-like"/>
</dbReference>
<gene>
    <name evidence="12" type="ORF">SAMN04487864_10984</name>
</gene>
<dbReference type="InterPro" id="IPR018044">
    <property type="entry name" value="Peptidase_S11"/>
</dbReference>
<dbReference type="AlphaFoldDB" id="A0A1G6MF11"/>
<feature type="domain" description="Peptidase S11 D-alanyl-D-alanine carboxypeptidase A N-terminal" evidence="11">
    <location>
        <begin position="40"/>
        <end position="266"/>
    </location>
</feature>
<dbReference type="InterPro" id="IPR001967">
    <property type="entry name" value="Peptidase_S11_N"/>
</dbReference>
<keyword evidence="12" id="KW-0121">Carboxypeptidase</keyword>
<evidence type="ECO:0000256" key="2">
    <source>
        <dbReference type="ARBA" id="ARBA00022729"/>
    </source>
</evidence>
<evidence type="ECO:0000256" key="10">
    <source>
        <dbReference type="SAM" id="MobiDB-lite"/>
    </source>
</evidence>
<dbReference type="Proteomes" id="UP000198943">
    <property type="component" value="Unassembled WGS sequence"/>
</dbReference>
<organism evidence="12 13">
    <name type="scientific">Succiniclasticum ruminis</name>
    <dbReference type="NCBI Taxonomy" id="40841"/>
    <lineage>
        <taxon>Bacteria</taxon>
        <taxon>Bacillati</taxon>
        <taxon>Bacillota</taxon>
        <taxon>Negativicutes</taxon>
        <taxon>Acidaminococcales</taxon>
        <taxon>Acidaminococcaceae</taxon>
        <taxon>Succiniclasticum</taxon>
    </lineage>
</organism>
<keyword evidence="13" id="KW-1185">Reference proteome</keyword>
<feature type="active site" description="Proton acceptor" evidence="7">
    <location>
        <position position="76"/>
    </location>
</feature>
<feature type="active site" evidence="7">
    <location>
        <position position="128"/>
    </location>
</feature>
<evidence type="ECO:0000259" key="11">
    <source>
        <dbReference type="Pfam" id="PF00768"/>
    </source>
</evidence>
<keyword evidence="3" id="KW-0378">Hydrolase</keyword>
<feature type="compositionally biased region" description="Polar residues" evidence="10">
    <location>
        <begin position="337"/>
        <end position="369"/>
    </location>
</feature>
<evidence type="ECO:0000256" key="9">
    <source>
        <dbReference type="RuleBase" id="RU004016"/>
    </source>
</evidence>
<dbReference type="GO" id="GO:0009002">
    <property type="term" value="F:serine-type D-Ala-D-Ala carboxypeptidase activity"/>
    <property type="evidence" value="ECO:0007669"/>
    <property type="project" value="InterPro"/>
</dbReference>
<evidence type="ECO:0000313" key="12">
    <source>
        <dbReference type="EMBL" id="SDC53857.1"/>
    </source>
</evidence>
<dbReference type="SUPFAM" id="SSF56601">
    <property type="entry name" value="beta-lactamase/transpeptidase-like"/>
    <property type="match status" value="1"/>
</dbReference>
<name>A0A1G6MF11_9FIRM</name>
<keyword evidence="12" id="KW-0645">Protease</keyword>
<evidence type="ECO:0000256" key="7">
    <source>
        <dbReference type="PIRSR" id="PIRSR618044-1"/>
    </source>
</evidence>
<protein>
    <submittedName>
        <fullName evidence="12">D-alanyl-D-alanine carboxypeptidase</fullName>
    </submittedName>
</protein>
<keyword evidence="2" id="KW-0732">Signal</keyword>
<feature type="region of interest" description="Disordered" evidence="10">
    <location>
        <begin position="290"/>
        <end position="410"/>
    </location>
</feature>
<dbReference type="PANTHER" id="PTHR21581">
    <property type="entry name" value="D-ALANYL-D-ALANINE CARBOXYPEPTIDASE"/>
    <property type="match status" value="1"/>
</dbReference>
<dbReference type="GO" id="GO:0071555">
    <property type="term" value="P:cell wall organization"/>
    <property type="evidence" value="ECO:0007669"/>
    <property type="project" value="UniProtKB-KW"/>
</dbReference>
<evidence type="ECO:0000313" key="13">
    <source>
        <dbReference type="Proteomes" id="UP000198943"/>
    </source>
</evidence>
<keyword evidence="5" id="KW-0573">Peptidoglycan synthesis</keyword>
<proteinExistence type="inferred from homology"/>
<evidence type="ECO:0000256" key="5">
    <source>
        <dbReference type="ARBA" id="ARBA00022984"/>
    </source>
</evidence>
<feature type="binding site" evidence="8">
    <location>
        <position position="236"/>
    </location>
    <ligand>
        <name>substrate</name>
    </ligand>
</feature>
<evidence type="ECO:0000256" key="3">
    <source>
        <dbReference type="ARBA" id="ARBA00022801"/>
    </source>
</evidence>
<keyword evidence="4" id="KW-0133">Cell shape</keyword>
<keyword evidence="6" id="KW-0961">Cell wall biogenesis/degradation</keyword>
<dbReference type="GO" id="GO:0006508">
    <property type="term" value="P:proteolysis"/>
    <property type="evidence" value="ECO:0007669"/>
    <property type="project" value="InterPro"/>
</dbReference>
<feature type="active site" description="Acyl-ester intermediate" evidence="7">
    <location>
        <position position="73"/>
    </location>
</feature>
<dbReference type="Gene3D" id="3.40.710.10">
    <property type="entry name" value="DD-peptidase/beta-lactamase superfamily"/>
    <property type="match status" value="1"/>
</dbReference>
<evidence type="ECO:0000256" key="8">
    <source>
        <dbReference type="PIRSR" id="PIRSR618044-2"/>
    </source>
</evidence>
<feature type="compositionally biased region" description="Basic and acidic residues" evidence="10">
    <location>
        <begin position="292"/>
        <end position="303"/>
    </location>
</feature>
<dbReference type="Pfam" id="PF00768">
    <property type="entry name" value="Peptidase_S11"/>
    <property type="match status" value="1"/>
</dbReference>
<accession>A0A1G6MF11</accession>
<feature type="compositionally biased region" description="Low complexity" evidence="10">
    <location>
        <begin position="370"/>
        <end position="386"/>
    </location>
</feature>
<sequence>MILNARTIVTVNDIMSKLSSFRFLLLTSVFVISHSIQVLAAPSILAESAILINARTGGVIFEKNADVRRAPASLTKMMTCILCLESKGLNAEFKVTQAAAATEDSYLKMKGGERLLSGELMREMMMESDNGAAVVVAQNVSGSILKFADRMNEKAKELGCRRTHFSNPHGLTAKWHYSTARDMAKIAAYCMKNPDFRNLVNHQKSVIHWKSPSSRTYKSETTNELLAKYNGANGIKTGWTNAAKGCVAASAKRGKVELIAVVMKSKDHDTRFADAKKLLDYGFSVGGEGTIVEDKPVTSDSKRMPNVKKPGTAAKSQAPVGNKPAGASAPETKKPVSASSTPETQQPKSNQPAATSTPAEKTNAETTSGIAITNTGTVNTGTTSATPVVSNKPVPRNSGVRMPVLRKPGA</sequence>
<dbReference type="GO" id="GO:0009252">
    <property type="term" value="P:peptidoglycan biosynthetic process"/>
    <property type="evidence" value="ECO:0007669"/>
    <property type="project" value="UniProtKB-KW"/>
</dbReference>
<evidence type="ECO:0000256" key="6">
    <source>
        <dbReference type="ARBA" id="ARBA00023316"/>
    </source>
</evidence>
<evidence type="ECO:0000256" key="4">
    <source>
        <dbReference type="ARBA" id="ARBA00022960"/>
    </source>
</evidence>